<evidence type="ECO:0000313" key="4">
    <source>
        <dbReference type="Proteomes" id="UP000229972"/>
    </source>
</evidence>
<feature type="domain" description="DHHA1" evidence="2">
    <location>
        <begin position="259"/>
        <end position="325"/>
    </location>
</feature>
<dbReference type="Pfam" id="PF01368">
    <property type="entry name" value="DHH"/>
    <property type="match status" value="1"/>
</dbReference>
<evidence type="ECO:0000313" key="3">
    <source>
        <dbReference type="EMBL" id="PIR95338.1"/>
    </source>
</evidence>
<name>A0A2H0V8E5_9BACT</name>
<dbReference type="PANTHER" id="PTHR47618">
    <property type="entry name" value="BIFUNCTIONAL OLIGORIBONUCLEASE AND PAP PHOSPHATASE NRNA"/>
    <property type="match status" value="1"/>
</dbReference>
<dbReference type="PANTHER" id="PTHR47618:SF1">
    <property type="entry name" value="BIFUNCTIONAL OLIGORIBONUCLEASE AND PAP PHOSPHATASE NRNA"/>
    <property type="match status" value="1"/>
</dbReference>
<dbReference type="Gene3D" id="3.10.310.30">
    <property type="match status" value="1"/>
</dbReference>
<dbReference type="Proteomes" id="UP000229972">
    <property type="component" value="Unassembled WGS sequence"/>
</dbReference>
<protein>
    <recommendedName>
        <fullName evidence="5">DHH family phosphoesterase</fullName>
    </recommendedName>
</protein>
<evidence type="ECO:0000259" key="1">
    <source>
        <dbReference type="Pfam" id="PF01368"/>
    </source>
</evidence>
<sequence>MNLSEKFNLAYTKMKAARKILIVGHISPDADALASVGAIIEIMHNIGSADIYAYADGKPQDDFNFIPNEKLISSLPPADLNIFDVIVILDCGSLVRTALATEIRELSRVGGADDPDATKPYIIEFDHHQPQETYADLEIRLPDKASTTEIIYGFLRANDLEITKPLANCIFIGLVTDTGHFFHTNSSPNALAVASEMLLFGAFLPTITNHTVNNKSFLTLKIWGRVLDNMFFNPDTGLLVSALSAKELKTLMLETDELKASTDLFGDIVSFLSTLQGVRVALLLREEGDRVKGSLRTGANNVDVAEIARSFGGGGHKKAAGFSLAGSLVKTTVGWNVK</sequence>
<dbReference type="EMBL" id="PFAL01000028">
    <property type="protein sequence ID" value="PIR95338.1"/>
    <property type="molecule type" value="Genomic_DNA"/>
</dbReference>
<organism evidence="3 4">
    <name type="scientific">Candidatus Falkowbacteria bacterium CG10_big_fil_rev_8_21_14_0_10_37_18</name>
    <dbReference type="NCBI Taxonomy" id="1974562"/>
    <lineage>
        <taxon>Bacteria</taxon>
        <taxon>Candidatus Falkowiibacteriota</taxon>
    </lineage>
</organism>
<feature type="domain" description="DDH" evidence="1">
    <location>
        <begin position="19"/>
        <end position="173"/>
    </location>
</feature>
<dbReference type="Pfam" id="PF02272">
    <property type="entry name" value="DHHA1"/>
    <property type="match status" value="1"/>
</dbReference>
<dbReference type="InterPro" id="IPR051319">
    <property type="entry name" value="Oligoribo/pAp-PDE_c-di-AMP_PDE"/>
</dbReference>
<dbReference type="InterPro" id="IPR001667">
    <property type="entry name" value="DDH_dom"/>
</dbReference>
<dbReference type="GO" id="GO:0003676">
    <property type="term" value="F:nucleic acid binding"/>
    <property type="evidence" value="ECO:0007669"/>
    <property type="project" value="InterPro"/>
</dbReference>
<comment type="caution">
    <text evidence="3">The sequence shown here is derived from an EMBL/GenBank/DDBJ whole genome shotgun (WGS) entry which is preliminary data.</text>
</comment>
<proteinExistence type="predicted"/>
<dbReference type="InterPro" id="IPR038763">
    <property type="entry name" value="DHH_sf"/>
</dbReference>
<accession>A0A2H0V8E5</accession>
<dbReference type="AlphaFoldDB" id="A0A2H0V8E5"/>
<dbReference type="Gene3D" id="3.90.1640.10">
    <property type="entry name" value="inorganic pyrophosphatase (n-terminal core)"/>
    <property type="match status" value="1"/>
</dbReference>
<dbReference type="InterPro" id="IPR003156">
    <property type="entry name" value="DHHA1_dom"/>
</dbReference>
<reference evidence="4" key="1">
    <citation type="submission" date="2017-09" db="EMBL/GenBank/DDBJ databases">
        <title>Depth-based differentiation of microbial function through sediment-hosted aquifers and enrichment of novel symbionts in the deep terrestrial subsurface.</title>
        <authorList>
            <person name="Probst A.J."/>
            <person name="Ladd B."/>
            <person name="Jarett J.K."/>
            <person name="Geller-Mcgrath D.E."/>
            <person name="Sieber C.M.K."/>
            <person name="Emerson J.B."/>
            <person name="Anantharaman K."/>
            <person name="Thomas B.C."/>
            <person name="Malmstrom R."/>
            <person name="Stieglmeier M."/>
            <person name="Klingl A."/>
            <person name="Woyke T."/>
            <person name="Ryan C.M."/>
            <person name="Banfield J.F."/>
        </authorList>
    </citation>
    <scope>NUCLEOTIDE SEQUENCE [LARGE SCALE GENOMIC DNA]</scope>
</reference>
<evidence type="ECO:0008006" key="5">
    <source>
        <dbReference type="Google" id="ProtNLM"/>
    </source>
</evidence>
<gene>
    <name evidence="3" type="ORF">COT93_02890</name>
</gene>
<dbReference type="SUPFAM" id="SSF64182">
    <property type="entry name" value="DHH phosphoesterases"/>
    <property type="match status" value="1"/>
</dbReference>
<evidence type="ECO:0000259" key="2">
    <source>
        <dbReference type="Pfam" id="PF02272"/>
    </source>
</evidence>